<dbReference type="AlphaFoldDB" id="A0A1T4U6X4"/>
<dbReference type="OrthoDB" id="1223397at2"/>
<dbReference type="GO" id="GO:0010333">
    <property type="term" value="F:terpene synthase activity"/>
    <property type="evidence" value="ECO:0007669"/>
    <property type="project" value="InterPro"/>
</dbReference>
<dbReference type="Gene3D" id="1.10.600.10">
    <property type="entry name" value="Farnesyl Diphosphate Synthase"/>
    <property type="match status" value="1"/>
</dbReference>
<dbReference type="Proteomes" id="UP000190367">
    <property type="component" value="Unassembled WGS sequence"/>
</dbReference>
<reference evidence="3" key="1">
    <citation type="submission" date="2017-02" db="EMBL/GenBank/DDBJ databases">
        <authorList>
            <person name="Varghese N."/>
            <person name="Submissions S."/>
        </authorList>
    </citation>
    <scope>NUCLEOTIDE SEQUENCE [LARGE SCALE GENOMIC DNA]</scope>
    <source>
        <strain evidence="3">DSM 22224</strain>
    </source>
</reference>
<dbReference type="EMBL" id="FUWZ01000012">
    <property type="protein sequence ID" value="SKA48386.1"/>
    <property type="molecule type" value="Genomic_DNA"/>
</dbReference>
<evidence type="ECO:0000256" key="1">
    <source>
        <dbReference type="RuleBase" id="RU366034"/>
    </source>
</evidence>
<protein>
    <recommendedName>
        <fullName evidence="1">Terpene synthase</fullName>
        <ecNumber evidence="1">4.2.3.-</ecNumber>
    </recommendedName>
</protein>
<dbReference type="SUPFAM" id="SSF48576">
    <property type="entry name" value="Terpenoid synthases"/>
    <property type="match status" value="1"/>
</dbReference>
<gene>
    <name evidence="2" type="ORF">SAMN04488128_1126</name>
</gene>
<keyword evidence="1" id="KW-0456">Lyase</keyword>
<dbReference type="STRING" id="634771.SAMN04488128_1126"/>
<dbReference type="GO" id="GO:0046872">
    <property type="term" value="F:metal ion binding"/>
    <property type="evidence" value="ECO:0007669"/>
    <property type="project" value="UniProtKB-KW"/>
</dbReference>
<evidence type="ECO:0000313" key="3">
    <source>
        <dbReference type="Proteomes" id="UP000190367"/>
    </source>
</evidence>
<keyword evidence="1" id="KW-0460">Magnesium</keyword>
<dbReference type="EC" id="4.2.3.-" evidence="1"/>
<sequence length="371" mass="43191">MNFGFPNRSEVQEHRTSVPLNSKIVPNTSIAPYMNQEFNVPKPVYPWTTLQSPFAGTLNEEETKWYDEDYQFLSKEAMARYKKMRLIDVGPYMVPAATEKERVLHATRFAIYMTVTDDYVELLPIKEIAAFRDRIFEIMMGDDPRPEEKGILRQMQANRKEWIALGMPDFWLERIAQNYKYRFVTDGIMEESPYKISKDIPPIPLFHLIRANSIGMIPFVDLVCPTTGFALPDYIYKHTVMQRIIILQSIIVALQNDFATIGKELAIESEIFNIITLLQHHNKISFDEACTEGMRIHDEFVNEFITLSKHLPDFSPYQKETVEFIDYIKQMISGLNDWYYKSGTKRYAPDGFAVPPNGKGETMNRIEIKHI</sequence>
<accession>A0A1T4U6X4</accession>
<evidence type="ECO:0000313" key="2">
    <source>
        <dbReference type="EMBL" id="SKA48386.1"/>
    </source>
</evidence>
<organism evidence="2 3">
    <name type="scientific">Chitinophaga eiseniae</name>
    <dbReference type="NCBI Taxonomy" id="634771"/>
    <lineage>
        <taxon>Bacteria</taxon>
        <taxon>Pseudomonadati</taxon>
        <taxon>Bacteroidota</taxon>
        <taxon>Chitinophagia</taxon>
        <taxon>Chitinophagales</taxon>
        <taxon>Chitinophagaceae</taxon>
        <taxon>Chitinophaga</taxon>
    </lineage>
</organism>
<proteinExistence type="inferred from homology"/>
<dbReference type="Pfam" id="PF19086">
    <property type="entry name" value="Terpene_syn_C_2"/>
    <property type="match status" value="1"/>
</dbReference>
<comment type="similarity">
    <text evidence="1">Belongs to the terpene synthase family.</text>
</comment>
<dbReference type="PANTHER" id="PTHR35201">
    <property type="entry name" value="TERPENE SYNTHASE"/>
    <property type="match status" value="1"/>
</dbReference>
<dbReference type="PANTHER" id="PTHR35201:SF4">
    <property type="entry name" value="BETA-PINACENE SYNTHASE-RELATED"/>
    <property type="match status" value="1"/>
</dbReference>
<keyword evidence="3" id="KW-1185">Reference proteome</keyword>
<dbReference type="InterPro" id="IPR034686">
    <property type="entry name" value="Terpene_cyclase-like_2"/>
</dbReference>
<name>A0A1T4U6X4_9BACT</name>
<dbReference type="RefSeq" id="WP_159456272.1">
    <property type="nucleotide sequence ID" value="NZ_FUWZ01000012.1"/>
</dbReference>
<comment type="cofactor">
    <cofactor evidence="1">
        <name>Mg(2+)</name>
        <dbReference type="ChEBI" id="CHEBI:18420"/>
    </cofactor>
</comment>
<keyword evidence="1" id="KW-0479">Metal-binding</keyword>
<dbReference type="InterPro" id="IPR008949">
    <property type="entry name" value="Isoprenoid_synthase_dom_sf"/>
</dbReference>